<comment type="caution">
    <text evidence="2">The sequence shown here is derived from an EMBL/GenBank/DDBJ whole genome shotgun (WGS) entry which is preliminary data.</text>
</comment>
<name>A0AAV0BT46_PHAPC</name>
<feature type="region of interest" description="Disordered" evidence="1">
    <location>
        <begin position="319"/>
        <end position="339"/>
    </location>
</feature>
<evidence type="ECO:0000313" key="3">
    <source>
        <dbReference type="Proteomes" id="UP001153365"/>
    </source>
</evidence>
<evidence type="ECO:0000313" key="2">
    <source>
        <dbReference type="EMBL" id="CAH7688742.1"/>
    </source>
</evidence>
<reference evidence="2" key="1">
    <citation type="submission" date="2022-06" db="EMBL/GenBank/DDBJ databases">
        <authorList>
            <consortium name="SYNGENTA / RWTH Aachen University"/>
        </authorList>
    </citation>
    <scope>NUCLEOTIDE SEQUENCE</scope>
</reference>
<dbReference type="EMBL" id="CALTRL010006009">
    <property type="protein sequence ID" value="CAH7688742.1"/>
    <property type="molecule type" value="Genomic_DNA"/>
</dbReference>
<sequence>MGKRDRNTARICRNSCTLENNITEEENRIEVIIKTPRNKKYIIGVDRVDETNSNQKDKMITRGKEREITKRREAKEGRTKELKDQLEVMVDLESLEEKNLEEPMGQDYGASEKGDESGEEYSAQRESQSSSKKDSTLTLIPKTELTQGFGIKEPLSLKYSSPEIYVLSIPSSMIIEDKLPIPERDNLKQIDWRHWRKKNKIGVDQVLGTDKSLGLSIRPEQPKAESSAVRSTGVQTIFEQPKIKCFYCFKLNHTVSKCKELKQDILERIVKKKQGGRPVNQIVVSFEYCNKTLKITKDKFSSNMGALDKEGKTALKQFLKHKKKKGPPKTEEGVKSSVTTGSIVERDKVNTQPFISPKSSEILVNMKGTEENEQDRIREFIYHGNQHEGEYSKDESNIGSDNISDMVWYESLPQAQYHLEDWLDNLSKEDESHRGTENKIVTWAQEDEVREFFPSDVEEDLQAHWITDFPKEEEYQVISLEEDLKYYPYQELDQKPQLVQPHYA</sequence>
<gene>
    <name evidence="2" type="ORF">PPACK8108_LOCUS23748</name>
</gene>
<proteinExistence type="predicted"/>
<evidence type="ECO:0000256" key="1">
    <source>
        <dbReference type="SAM" id="MobiDB-lite"/>
    </source>
</evidence>
<dbReference type="AlphaFoldDB" id="A0AAV0BT46"/>
<keyword evidence="3" id="KW-1185">Reference proteome</keyword>
<accession>A0AAV0BT46</accession>
<organism evidence="2 3">
    <name type="scientific">Phakopsora pachyrhizi</name>
    <name type="common">Asian soybean rust disease fungus</name>
    <dbReference type="NCBI Taxonomy" id="170000"/>
    <lineage>
        <taxon>Eukaryota</taxon>
        <taxon>Fungi</taxon>
        <taxon>Dikarya</taxon>
        <taxon>Basidiomycota</taxon>
        <taxon>Pucciniomycotina</taxon>
        <taxon>Pucciniomycetes</taxon>
        <taxon>Pucciniales</taxon>
        <taxon>Phakopsoraceae</taxon>
        <taxon>Phakopsora</taxon>
    </lineage>
</organism>
<feature type="region of interest" description="Disordered" evidence="1">
    <location>
        <begin position="95"/>
        <end position="139"/>
    </location>
</feature>
<protein>
    <submittedName>
        <fullName evidence="2">Uncharacterized protein</fullName>
    </submittedName>
</protein>
<dbReference type="Proteomes" id="UP001153365">
    <property type="component" value="Unassembled WGS sequence"/>
</dbReference>